<reference evidence="6 7" key="1">
    <citation type="submission" date="2018-09" db="EMBL/GenBank/DDBJ databases">
        <title>Altererythrobacter spongiae sp. nov., isolated from a marine sponge.</title>
        <authorList>
            <person name="Zhuang L."/>
            <person name="Luo L."/>
        </authorList>
    </citation>
    <scope>NUCLEOTIDE SEQUENCE [LARGE SCALE GENOMIC DNA]</scope>
    <source>
        <strain evidence="6 7">HN-Y73</strain>
    </source>
</reference>
<comment type="caution">
    <text evidence="6">The sequence shown here is derived from an EMBL/GenBank/DDBJ whole genome shotgun (WGS) entry which is preliminary data.</text>
</comment>
<feature type="transmembrane region" description="Helical" evidence="4">
    <location>
        <begin position="240"/>
        <end position="259"/>
    </location>
</feature>
<keyword evidence="3 4" id="KW-0472">Membrane</keyword>
<dbReference type="PANTHER" id="PTHR23523">
    <property type="match status" value="1"/>
</dbReference>
<feature type="transmembrane region" description="Helical" evidence="4">
    <location>
        <begin position="324"/>
        <end position="349"/>
    </location>
</feature>
<dbReference type="PROSITE" id="PS51257">
    <property type="entry name" value="PROKAR_LIPOPROTEIN"/>
    <property type="match status" value="1"/>
</dbReference>
<dbReference type="InterPro" id="IPR036259">
    <property type="entry name" value="MFS_trans_sf"/>
</dbReference>
<dbReference type="InterPro" id="IPR011701">
    <property type="entry name" value="MFS"/>
</dbReference>
<dbReference type="SUPFAM" id="SSF103473">
    <property type="entry name" value="MFS general substrate transporter"/>
    <property type="match status" value="1"/>
</dbReference>
<dbReference type="PANTHER" id="PTHR23523:SF1">
    <property type="entry name" value="CYANATE TRANSPORT PROTEIN CYNX"/>
    <property type="match status" value="1"/>
</dbReference>
<sequence length="397" mass="41263">MPPRATQLALPAAILLVACNLRPALAGIGPLLDPIQSATGLGDTGAGLLTTIPVALMGLCLLVSDSIRTRFGDCWGIAIGLGAIALACALRWIAPEATALLASAVLAGVGIAFVQALMPAIIRTYCTERSARLMALYSTGIMGGAMIASTVSPPLAGLLNWPGALGVWLGPALAALAVWVAISRRFETSLVRRPRRAAALHRSRRAWLLLLFFGLGTGAYTLVLAWLPPFYTRLGWSADAAGGLLGFVTLAEVIAGLGVSAWIDRLEDRRAALFAAIAALLFGLLALIAAPLTLAWPAALLLGLGIGALFALSLIVAMDHADNAALAGTIAGFVQGGGYLIAAVLPFAAGLLRAQLNDLTPAWLLMTGLCLALFLIAARFRPGDRIILPHYQTGEFR</sequence>
<keyword evidence="1 4" id="KW-0812">Transmembrane</keyword>
<evidence type="ECO:0000256" key="3">
    <source>
        <dbReference type="ARBA" id="ARBA00023136"/>
    </source>
</evidence>
<feature type="transmembrane region" description="Helical" evidence="4">
    <location>
        <begin position="207"/>
        <end position="228"/>
    </location>
</feature>
<feature type="transmembrane region" description="Helical" evidence="4">
    <location>
        <begin position="100"/>
        <end position="122"/>
    </location>
</feature>
<dbReference type="PROSITE" id="PS50850">
    <property type="entry name" value="MFS"/>
    <property type="match status" value="1"/>
</dbReference>
<dbReference type="Gene3D" id="1.20.1250.20">
    <property type="entry name" value="MFS general substrate transporter like domains"/>
    <property type="match status" value="2"/>
</dbReference>
<proteinExistence type="predicted"/>
<evidence type="ECO:0000256" key="2">
    <source>
        <dbReference type="ARBA" id="ARBA00022989"/>
    </source>
</evidence>
<dbReference type="Proteomes" id="UP000284395">
    <property type="component" value="Unassembled WGS sequence"/>
</dbReference>
<evidence type="ECO:0000313" key="6">
    <source>
        <dbReference type="EMBL" id="RKF23090.1"/>
    </source>
</evidence>
<organism evidence="6 7">
    <name type="scientific">Altericroceibacterium spongiae</name>
    <dbReference type="NCBI Taxonomy" id="2320269"/>
    <lineage>
        <taxon>Bacteria</taxon>
        <taxon>Pseudomonadati</taxon>
        <taxon>Pseudomonadota</taxon>
        <taxon>Alphaproteobacteria</taxon>
        <taxon>Sphingomonadales</taxon>
        <taxon>Erythrobacteraceae</taxon>
        <taxon>Altericroceibacterium</taxon>
    </lineage>
</organism>
<name>A0A420ER17_9SPHN</name>
<dbReference type="OrthoDB" id="5758872at2"/>
<dbReference type="AlphaFoldDB" id="A0A420ER17"/>
<feature type="transmembrane region" description="Helical" evidence="4">
    <location>
        <begin position="271"/>
        <end position="290"/>
    </location>
</feature>
<feature type="transmembrane region" description="Helical" evidence="4">
    <location>
        <begin position="296"/>
        <end position="317"/>
    </location>
</feature>
<evidence type="ECO:0000313" key="7">
    <source>
        <dbReference type="Proteomes" id="UP000284395"/>
    </source>
</evidence>
<evidence type="ECO:0000256" key="1">
    <source>
        <dbReference type="ARBA" id="ARBA00022692"/>
    </source>
</evidence>
<feature type="transmembrane region" description="Helical" evidence="4">
    <location>
        <begin position="165"/>
        <end position="186"/>
    </location>
</feature>
<evidence type="ECO:0000259" key="5">
    <source>
        <dbReference type="PROSITE" id="PS50850"/>
    </source>
</evidence>
<dbReference type="EMBL" id="RAPF01000001">
    <property type="protein sequence ID" value="RKF23090.1"/>
    <property type="molecule type" value="Genomic_DNA"/>
</dbReference>
<dbReference type="InterPro" id="IPR052524">
    <property type="entry name" value="MFS_Cyanate_Porter"/>
</dbReference>
<dbReference type="GO" id="GO:0022857">
    <property type="term" value="F:transmembrane transporter activity"/>
    <property type="evidence" value="ECO:0007669"/>
    <property type="project" value="InterPro"/>
</dbReference>
<protein>
    <submittedName>
        <fullName evidence="6">MFS transporter</fullName>
    </submittedName>
</protein>
<evidence type="ECO:0000256" key="4">
    <source>
        <dbReference type="SAM" id="Phobius"/>
    </source>
</evidence>
<keyword evidence="7" id="KW-1185">Reference proteome</keyword>
<dbReference type="Pfam" id="PF07690">
    <property type="entry name" value="MFS_1"/>
    <property type="match status" value="1"/>
</dbReference>
<gene>
    <name evidence="6" type="ORF">D6851_00905</name>
</gene>
<dbReference type="InterPro" id="IPR020846">
    <property type="entry name" value="MFS_dom"/>
</dbReference>
<feature type="domain" description="Major facilitator superfamily (MFS) profile" evidence="5">
    <location>
        <begin position="8"/>
        <end position="385"/>
    </location>
</feature>
<dbReference type="RefSeq" id="WP_120322994.1">
    <property type="nucleotide sequence ID" value="NZ_RAPF01000001.1"/>
</dbReference>
<feature type="transmembrane region" description="Helical" evidence="4">
    <location>
        <begin position="361"/>
        <end position="380"/>
    </location>
</feature>
<accession>A0A420ER17</accession>
<feature type="transmembrane region" description="Helical" evidence="4">
    <location>
        <begin position="45"/>
        <end position="63"/>
    </location>
</feature>
<feature type="transmembrane region" description="Helical" evidence="4">
    <location>
        <begin position="75"/>
        <end position="94"/>
    </location>
</feature>
<feature type="transmembrane region" description="Helical" evidence="4">
    <location>
        <begin position="134"/>
        <end position="153"/>
    </location>
</feature>
<keyword evidence="2 4" id="KW-1133">Transmembrane helix</keyword>